<proteinExistence type="inferred from homology"/>
<reference evidence="16 17" key="2">
    <citation type="journal article" date="2019" name="Nat. Med.">
        <title>A library of human gut bacterial isolates paired with longitudinal multiomics data enables mechanistic microbiome research.</title>
        <authorList>
            <person name="Poyet M."/>
            <person name="Groussin M."/>
            <person name="Gibbons S.M."/>
            <person name="Avila-Pacheco J."/>
            <person name="Jiang X."/>
            <person name="Kearney S.M."/>
            <person name="Perrotta A.R."/>
            <person name="Berdy B."/>
            <person name="Zhao S."/>
            <person name="Lieberman T.D."/>
            <person name="Swanson P.K."/>
            <person name="Smith M."/>
            <person name="Roesemann S."/>
            <person name="Alexander J.E."/>
            <person name="Rich S.A."/>
            <person name="Livny J."/>
            <person name="Vlamakis H."/>
            <person name="Clish C."/>
            <person name="Bullock K."/>
            <person name="Deik A."/>
            <person name="Scott J."/>
            <person name="Pierce K.A."/>
            <person name="Xavier R.J."/>
            <person name="Alm E.J."/>
        </authorList>
    </citation>
    <scope>NUCLEOTIDE SEQUENCE [LARGE SCALE GENOMIC DNA]</scope>
    <source>
        <strain evidence="14 17">BIOML-A20</strain>
        <strain evidence="13 16">BIOML-A32</strain>
        <strain evidence="12 18">BIOML-A9</strain>
    </source>
</reference>
<keyword evidence="6 8" id="KW-0862">Zinc</keyword>
<protein>
    <recommendedName>
        <fullName evidence="3 7">Guanine deaminase</fullName>
        <shortName evidence="8">Guanase</shortName>
        <ecNumber evidence="3 7">3.5.4.3</ecNumber>
    </recommendedName>
    <alternativeName>
        <fullName evidence="8">Guanine aminohydrolase</fullName>
    </alternativeName>
</protein>
<evidence type="ECO:0000313" key="13">
    <source>
        <dbReference type="EMBL" id="MRZ49120.1"/>
    </source>
</evidence>
<evidence type="ECO:0000259" key="10">
    <source>
        <dbReference type="Pfam" id="PF22039"/>
    </source>
</evidence>
<evidence type="ECO:0000313" key="12">
    <source>
        <dbReference type="EMBL" id="MRY92073.1"/>
    </source>
</evidence>
<dbReference type="GO" id="GO:0006147">
    <property type="term" value="P:guanine catabolic process"/>
    <property type="evidence" value="ECO:0007669"/>
    <property type="project" value="UniProtKB-UniRule"/>
</dbReference>
<evidence type="ECO:0000256" key="4">
    <source>
        <dbReference type="ARBA" id="ARBA00022723"/>
    </source>
</evidence>
<evidence type="ECO:0000256" key="1">
    <source>
        <dbReference type="ARBA" id="ARBA00004984"/>
    </source>
</evidence>
<dbReference type="InterPro" id="IPR032466">
    <property type="entry name" value="Metal_Hydrolase"/>
</dbReference>
<dbReference type="PANTHER" id="PTHR11271:SF6">
    <property type="entry name" value="GUANINE DEAMINASE"/>
    <property type="match status" value="1"/>
</dbReference>
<evidence type="ECO:0000313" key="17">
    <source>
        <dbReference type="Proteomes" id="UP000441609"/>
    </source>
</evidence>
<evidence type="ECO:0000256" key="7">
    <source>
        <dbReference type="NCBIfam" id="TIGR02967"/>
    </source>
</evidence>
<dbReference type="Pfam" id="PF22039">
    <property type="entry name" value="HUTI_composite_bact"/>
    <property type="match status" value="1"/>
</dbReference>
<evidence type="ECO:0000256" key="6">
    <source>
        <dbReference type="ARBA" id="ARBA00022833"/>
    </source>
</evidence>
<dbReference type="Proteomes" id="UP000461276">
    <property type="component" value="Unassembled WGS sequence"/>
</dbReference>
<sequence>MTMMKNLYRGEVLYLIASPLDHVEAYRYFEDGGLAVVDGKIVEAGPFEAMRSRYPDFPVTDYSGKLITPGFIDSHIHFSQSEIQGMYGKQLLDWLDEYTFPAEEAFSSMEYAQDIARFFVKELVKNGTTTCAAYATVHPASVTALFSVATEYNMCILAGKVMMNRNAPDYLMDTTHQGELDCRSLIEDWDGKGRNHYVITPRFAITSTPDQLKSAGRLHAEYPSTYIQTHLSENLGEIESVLSLCPGHADYLEVYERAGLLTDRSIFGHCVHLTDREYKRLGETGGIIAHCPTSNLFLGSGLFDMREANRYGVRTTLATDVGAGTSFSMWRTMGEAYKVQQLNGYPMTALEAIYKCTLGSARALSLDDRIGSFLPGREADFIVVDYAATSVQKLRMEYLRSRDKWTIENKLFGLQTLGDDRNTVCTYIMGKQVYGSDSCDHQEASM</sequence>
<dbReference type="Proteomes" id="UP000441609">
    <property type="component" value="Unassembled WGS sequence"/>
</dbReference>
<dbReference type="SUPFAM" id="SSF51556">
    <property type="entry name" value="Metallo-dependent hydrolases"/>
    <property type="match status" value="1"/>
</dbReference>
<evidence type="ECO:0000256" key="3">
    <source>
        <dbReference type="ARBA" id="ARBA00012781"/>
    </source>
</evidence>
<dbReference type="Proteomes" id="UP000095455">
    <property type="component" value="Unassembled WGS sequence"/>
</dbReference>
<dbReference type="FunFam" id="3.20.20.140:FF:000022">
    <property type="entry name" value="Guanine deaminase"/>
    <property type="match status" value="1"/>
</dbReference>
<dbReference type="EC" id="3.5.4.3" evidence="3 7"/>
<keyword evidence="4 8" id="KW-0479">Metal-binding</keyword>
<dbReference type="EMBL" id="WKMY01000001">
    <property type="protein sequence ID" value="MRY92073.1"/>
    <property type="molecule type" value="Genomic_DNA"/>
</dbReference>
<dbReference type="OMA" id="IIASWGK"/>
<dbReference type="EMBL" id="CYYK01000007">
    <property type="protein sequence ID" value="CUO39339.1"/>
    <property type="molecule type" value="Genomic_DNA"/>
</dbReference>
<comment type="caution">
    <text evidence="12">The sequence shown here is derived from an EMBL/GenBank/DDBJ whole genome shotgun (WGS) entry which is preliminary data.</text>
</comment>
<feature type="domain" description="Amidohydrolase-related" evidence="9">
    <location>
        <begin position="67"/>
        <end position="433"/>
    </location>
</feature>
<comment type="cofactor">
    <cofactor evidence="8">
        <name>Zn(2+)</name>
        <dbReference type="ChEBI" id="CHEBI:29105"/>
    </cofactor>
    <text evidence="8">Binds 1 zinc ion per subunit.</text>
</comment>
<evidence type="ECO:0000313" key="14">
    <source>
        <dbReference type="EMBL" id="MSB72742.1"/>
    </source>
</evidence>
<name>A0A174ES72_PARDI</name>
<dbReference type="InterPro" id="IPR054418">
    <property type="entry name" value="MQNX/HUTI_composite_N"/>
</dbReference>
<dbReference type="Gene3D" id="3.20.20.140">
    <property type="entry name" value="Metal-dependent hydrolases"/>
    <property type="match status" value="1"/>
</dbReference>
<dbReference type="InterPro" id="IPR011059">
    <property type="entry name" value="Metal-dep_hydrolase_composite"/>
</dbReference>
<dbReference type="InterPro" id="IPR006680">
    <property type="entry name" value="Amidohydro-rel"/>
</dbReference>
<dbReference type="InterPro" id="IPR014311">
    <property type="entry name" value="Guanine_deaminase"/>
</dbReference>
<evidence type="ECO:0000313" key="15">
    <source>
        <dbReference type="Proteomes" id="UP000095455"/>
    </source>
</evidence>
<organism evidence="12 18">
    <name type="scientific">Parabacteroides distasonis</name>
    <dbReference type="NCBI Taxonomy" id="823"/>
    <lineage>
        <taxon>Bacteria</taxon>
        <taxon>Pseudomonadati</taxon>
        <taxon>Bacteroidota</taxon>
        <taxon>Bacteroidia</taxon>
        <taxon>Bacteroidales</taxon>
        <taxon>Tannerellaceae</taxon>
        <taxon>Parabacteroides</taxon>
    </lineage>
</organism>
<comment type="function">
    <text evidence="8">Catalyzes the hydrolytic deamination of guanine, producing xanthine and ammonia.</text>
</comment>
<evidence type="ECO:0000313" key="18">
    <source>
        <dbReference type="Proteomes" id="UP000461276"/>
    </source>
</evidence>
<dbReference type="Pfam" id="PF01979">
    <property type="entry name" value="Amidohydro_1"/>
    <property type="match status" value="1"/>
</dbReference>
<evidence type="ECO:0000313" key="11">
    <source>
        <dbReference type="EMBL" id="CUO39339.1"/>
    </source>
</evidence>
<dbReference type="EMBL" id="WKMC01000001">
    <property type="protein sequence ID" value="MRZ49120.1"/>
    <property type="molecule type" value="Genomic_DNA"/>
</dbReference>
<evidence type="ECO:0000256" key="5">
    <source>
        <dbReference type="ARBA" id="ARBA00022801"/>
    </source>
</evidence>
<comment type="pathway">
    <text evidence="1 8">Purine metabolism; guanine degradation; xanthine from guanine: step 1/1.</text>
</comment>
<evidence type="ECO:0000313" key="16">
    <source>
        <dbReference type="Proteomes" id="UP000441358"/>
    </source>
</evidence>
<comment type="catalytic activity">
    <reaction evidence="8">
        <text>guanine + H2O + H(+) = xanthine + NH4(+)</text>
        <dbReference type="Rhea" id="RHEA:14665"/>
        <dbReference type="ChEBI" id="CHEBI:15377"/>
        <dbReference type="ChEBI" id="CHEBI:15378"/>
        <dbReference type="ChEBI" id="CHEBI:16235"/>
        <dbReference type="ChEBI" id="CHEBI:17712"/>
        <dbReference type="ChEBI" id="CHEBI:28938"/>
        <dbReference type="EC" id="3.5.4.3"/>
    </reaction>
</comment>
<comment type="similarity">
    <text evidence="2 8">Belongs to the metallo-dependent hydrolases superfamily. ATZ/TRZ family.</text>
</comment>
<dbReference type="UniPathway" id="UPA00603">
    <property type="reaction ID" value="UER00660"/>
</dbReference>
<dbReference type="EMBL" id="WKMO01000004">
    <property type="protein sequence ID" value="MSB72742.1"/>
    <property type="molecule type" value="Genomic_DNA"/>
</dbReference>
<dbReference type="GO" id="GO:0005829">
    <property type="term" value="C:cytosol"/>
    <property type="evidence" value="ECO:0007669"/>
    <property type="project" value="TreeGrafter"/>
</dbReference>
<dbReference type="GO" id="GO:0008270">
    <property type="term" value="F:zinc ion binding"/>
    <property type="evidence" value="ECO:0007669"/>
    <property type="project" value="UniProtKB-UniRule"/>
</dbReference>
<dbReference type="InterPro" id="IPR051607">
    <property type="entry name" value="Metallo-dep_hydrolases"/>
</dbReference>
<reference evidence="11 15" key="1">
    <citation type="submission" date="2015-09" db="EMBL/GenBank/DDBJ databases">
        <authorList>
            <consortium name="Pathogen Informatics"/>
        </authorList>
    </citation>
    <scope>NUCLEOTIDE SEQUENCE [LARGE SCALE GENOMIC DNA]</scope>
    <source>
        <strain evidence="11 15">2789STDY5608822</strain>
    </source>
</reference>
<dbReference type="NCBIfam" id="NF006679">
    <property type="entry name" value="PRK09228.1"/>
    <property type="match status" value="1"/>
</dbReference>
<evidence type="ECO:0000259" key="9">
    <source>
        <dbReference type="Pfam" id="PF01979"/>
    </source>
</evidence>
<feature type="domain" description="Aminodeoxyfutalosine deaminase/Imidazolonepropionase-like composite" evidence="10">
    <location>
        <begin position="32"/>
        <end position="56"/>
    </location>
</feature>
<accession>A0A174ES72</accession>
<dbReference type="Proteomes" id="UP000441358">
    <property type="component" value="Unassembled WGS sequence"/>
</dbReference>
<evidence type="ECO:0000256" key="8">
    <source>
        <dbReference type="RuleBase" id="RU366009"/>
    </source>
</evidence>
<dbReference type="SUPFAM" id="SSF51338">
    <property type="entry name" value="Composite domain of metallo-dependent hydrolases"/>
    <property type="match status" value="1"/>
</dbReference>
<evidence type="ECO:0000256" key="2">
    <source>
        <dbReference type="ARBA" id="ARBA00006745"/>
    </source>
</evidence>
<dbReference type="Gene3D" id="2.30.40.10">
    <property type="entry name" value="Urease, subunit C, domain 1"/>
    <property type="match status" value="1"/>
</dbReference>
<keyword evidence="5 8" id="KW-0378">Hydrolase</keyword>
<dbReference type="PANTHER" id="PTHR11271">
    <property type="entry name" value="GUANINE DEAMINASE"/>
    <property type="match status" value="1"/>
</dbReference>
<dbReference type="NCBIfam" id="TIGR02967">
    <property type="entry name" value="guan_deamin"/>
    <property type="match status" value="1"/>
</dbReference>
<dbReference type="RefSeq" id="WP_005856879.1">
    <property type="nucleotide sequence ID" value="NZ_CABMKT010000002.1"/>
</dbReference>
<gene>
    <name evidence="12" type="primary">guaD</name>
    <name evidence="11" type="ORF">ERS852380_02187</name>
    <name evidence="13" type="ORF">GKD66_02450</name>
    <name evidence="12" type="ORF">GKD67_02220</name>
    <name evidence="14" type="ORF">GKD70_05450</name>
</gene>
<dbReference type="AlphaFoldDB" id="A0A174ES72"/>
<dbReference type="GO" id="GO:0008892">
    <property type="term" value="F:guanine deaminase activity"/>
    <property type="evidence" value="ECO:0007669"/>
    <property type="project" value="UniProtKB-UniRule"/>
</dbReference>